<dbReference type="AlphaFoldDB" id="A0A939IK21"/>
<dbReference type="Proteomes" id="UP000664545">
    <property type="component" value="Unassembled WGS sequence"/>
</dbReference>
<organism evidence="1 2">
    <name type="scientific">Clostridium aminobutyricum</name>
    <dbReference type="NCBI Taxonomy" id="33953"/>
    <lineage>
        <taxon>Bacteria</taxon>
        <taxon>Bacillati</taxon>
        <taxon>Bacillota</taxon>
        <taxon>Clostridia</taxon>
        <taxon>Eubacteriales</taxon>
        <taxon>Clostridiaceae</taxon>
        <taxon>Clostridium</taxon>
    </lineage>
</organism>
<evidence type="ECO:0000313" key="1">
    <source>
        <dbReference type="EMBL" id="MBN7774149.1"/>
    </source>
</evidence>
<dbReference type="RefSeq" id="WP_206582988.1">
    <property type="nucleotide sequence ID" value="NZ_JAFJZZ010000006.1"/>
</dbReference>
<comment type="caution">
    <text evidence="1">The sequence shown here is derived from an EMBL/GenBank/DDBJ whole genome shotgun (WGS) entry which is preliminary data.</text>
</comment>
<name>A0A939IK21_CLOAM</name>
<accession>A0A939IK21</accession>
<dbReference type="Pfam" id="PF19448">
    <property type="entry name" value="DUF5986"/>
    <property type="match status" value="1"/>
</dbReference>
<sequence>MENSNEIFSFHLPVIDRAIVEALRVSLEDVMPEIMSDNNLIERNGYGQFRWNPIIAQLRDKCQHLGWLDLNILPRRGWKTPVLFYPASRNILTLMTEDTFRSVRKQSNKGTHYLCGGASFNLGVEAQYEQLELDLPGISPDAEIWVAKSREELAAAVRVDVGEIEGHILVLFEVRADKLLTVRAVRLTPKLEISTEEEDWSRYIRMPYAADQTIEPQQSSEDEEEELVELL</sequence>
<protein>
    <submittedName>
        <fullName evidence="1">Uncharacterized protein</fullName>
    </submittedName>
</protein>
<dbReference type="EMBL" id="JAFJZZ010000006">
    <property type="protein sequence ID" value="MBN7774149.1"/>
    <property type="molecule type" value="Genomic_DNA"/>
</dbReference>
<dbReference type="InterPro" id="IPR046028">
    <property type="entry name" value="DUF5986"/>
</dbReference>
<evidence type="ECO:0000313" key="2">
    <source>
        <dbReference type="Proteomes" id="UP000664545"/>
    </source>
</evidence>
<keyword evidence="2" id="KW-1185">Reference proteome</keyword>
<reference evidence="1" key="1">
    <citation type="submission" date="2021-02" db="EMBL/GenBank/DDBJ databases">
        <title>Abyssanaerobacter marinus gen.nov., sp., nov, anaerobic bacterium isolated from the Onnuri vent field of Indian Ocean and suggestion of Mogibacteriaceae fam. nov., and proposal of reclassification of ambiguous this family's genus member.</title>
        <authorList>
            <person name="Kim Y.J."/>
            <person name="Yang J.-A."/>
        </authorList>
    </citation>
    <scope>NUCLEOTIDE SEQUENCE</scope>
    <source>
        <strain evidence="1">DSM 2634</strain>
    </source>
</reference>
<proteinExistence type="predicted"/>
<gene>
    <name evidence="1" type="ORF">JYB65_12305</name>
</gene>